<dbReference type="InterPro" id="IPR029052">
    <property type="entry name" value="Metallo-depent_PP-like"/>
</dbReference>
<gene>
    <name evidence="5" type="ORF">B2J93_4356</name>
</gene>
<evidence type="ECO:0000256" key="2">
    <source>
        <dbReference type="ARBA" id="ARBA00023180"/>
    </source>
</evidence>
<accession>A0A218ZG32</accession>
<dbReference type="SUPFAM" id="SSF56300">
    <property type="entry name" value="Metallo-dependent phosphatases"/>
    <property type="match status" value="1"/>
</dbReference>
<dbReference type="STRING" id="503106.A0A218ZG32"/>
<comment type="caution">
    <text evidence="5">The sequence shown here is derived from an EMBL/GenBank/DDBJ whole genome shotgun (WGS) entry which is preliminary data.</text>
</comment>
<name>A0A218ZG32_9HELO</name>
<organism evidence="5 6">
    <name type="scientific">Diplocarpon coronariae</name>
    <dbReference type="NCBI Taxonomy" id="2795749"/>
    <lineage>
        <taxon>Eukaryota</taxon>
        <taxon>Fungi</taxon>
        <taxon>Dikarya</taxon>
        <taxon>Ascomycota</taxon>
        <taxon>Pezizomycotina</taxon>
        <taxon>Leotiomycetes</taxon>
        <taxon>Helotiales</taxon>
        <taxon>Drepanopezizaceae</taxon>
        <taxon>Diplocarpon</taxon>
    </lineage>
</organism>
<dbReference type="GO" id="GO:0008081">
    <property type="term" value="F:phosphoric diester hydrolase activity"/>
    <property type="evidence" value="ECO:0007669"/>
    <property type="project" value="TreeGrafter"/>
</dbReference>
<dbReference type="Pfam" id="PF00149">
    <property type="entry name" value="Metallophos"/>
    <property type="match status" value="1"/>
</dbReference>
<evidence type="ECO:0000259" key="4">
    <source>
        <dbReference type="Pfam" id="PF00149"/>
    </source>
</evidence>
<dbReference type="Proteomes" id="UP000242519">
    <property type="component" value="Unassembled WGS sequence"/>
</dbReference>
<keyword evidence="3" id="KW-0732">Signal</keyword>
<feature type="signal peptide" evidence="3">
    <location>
        <begin position="1"/>
        <end position="22"/>
    </location>
</feature>
<dbReference type="AlphaFoldDB" id="A0A218ZG32"/>
<keyword evidence="1" id="KW-0378">Hydrolase</keyword>
<dbReference type="OrthoDB" id="282973at2759"/>
<keyword evidence="6" id="KW-1185">Reference proteome</keyword>
<evidence type="ECO:0000256" key="3">
    <source>
        <dbReference type="SAM" id="SignalP"/>
    </source>
</evidence>
<dbReference type="InterPro" id="IPR004843">
    <property type="entry name" value="Calcineurin-like_PHP"/>
</dbReference>
<proteinExistence type="predicted"/>
<feature type="chain" id="PRO_5012962488" description="Calcineurin-like phosphoesterase domain-containing protein" evidence="3">
    <location>
        <begin position="23"/>
        <end position="689"/>
    </location>
</feature>
<evidence type="ECO:0000313" key="6">
    <source>
        <dbReference type="Proteomes" id="UP000242519"/>
    </source>
</evidence>
<keyword evidence="2" id="KW-0325">Glycoprotein</keyword>
<dbReference type="EMBL" id="MZNU01000052">
    <property type="protein sequence ID" value="OWP06235.1"/>
    <property type="molecule type" value="Genomic_DNA"/>
</dbReference>
<evidence type="ECO:0000313" key="5">
    <source>
        <dbReference type="EMBL" id="OWP06235.1"/>
    </source>
</evidence>
<dbReference type="CDD" id="cd00842">
    <property type="entry name" value="MPP_ASMase"/>
    <property type="match status" value="1"/>
</dbReference>
<sequence>MGQMLLLMLASWVVSSLPAATARRELPGAASYVVPSAFPTSAFSSYYIPPAPTSQPQPAVYDPVLNITFPLNLTDPATIPSFNQDPVFYPPGIADLANATSEALVRFALAEIKNIIYDGGGGLAGNCSKCTAALSVGKLLAQSAPTYVPGALVALCQDTGFKSNQSCKTTYAPGAFGAIWTQVLALADVTGLDGRYICSSLSTTFCPAPSTSPLNTTHLFPKPKPANATAPKASGKRVKVLHLSDFHLDARYQVAAEANCSSGLCCRASEAATSPAVFPAPLYGAFKCDTPYYLGLAALQSIAPMTGTGREVASPAWTLYTGDLVSHDPLNQMSREYVEYTETSLYGMLKSYINGPVFPVLGNHDSAPENIDAPRRLPGLLGQQFSWNYEHVSGLWQNNGWIDAATAAQAAVHYAAYSVKNHYGLRIITFNTDFWFRNNFLNFINTTDPDASGSFGFLIRELQAAEDAGERVWILGHVLSGWDGTNPLPNPTDLFYQIVDRYAPHVIANIFWGHTHEDQVLIYYANNGTVRDAAHALATGWIGPSVTPLTNLNSGYRLYEVDTGSFDIYDAYTFYSDVSAYPALDATGPSYHVEYSTRAAYAGAVGWPDTAPLNATFWHGLTVAMETNRSLVQAFNTYQGKSSVRSPNCTSDACAAAKVCYMRSGSVALGRACPQGFASVQSPYKGKNF</sequence>
<reference evidence="5 6" key="1">
    <citation type="submission" date="2017-04" db="EMBL/GenBank/DDBJ databases">
        <title>Draft genome sequence of Marssonina coronaria NL1: causal agent of apple blotch.</title>
        <authorList>
            <person name="Cheng Q."/>
        </authorList>
    </citation>
    <scope>NUCLEOTIDE SEQUENCE [LARGE SCALE GENOMIC DNA]</scope>
    <source>
        <strain evidence="5 6">NL1</strain>
    </source>
</reference>
<dbReference type="PANTHER" id="PTHR10340:SF27">
    <property type="entry name" value="ACL091CP"/>
    <property type="match status" value="1"/>
</dbReference>
<protein>
    <recommendedName>
        <fullName evidence="4">Calcineurin-like phosphoesterase domain-containing protein</fullName>
    </recommendedName>
</protein>
<dbReference type="PANTHER" id="PTHR10340">
    <property type="entry name" value="SPHINGOMYELIN PHOSPHODIESTERASE"/>
    <property type="match status" value="1"/>
</dbReference>
<evidence type="ECO:0000256" key="1">
    <source>
        <dbReference type="ARBA" id="ARBA00022801"/>
    </source>
</evidence>
<dbReference type="InParanoid" id="A0A218ZG32"/>
<feature type="domain" description="Calcineurin-like phosphoesterase" evidence="4">
    <location>
        <begin position="239"/>
        <end position="517"/>
    </location>
</feature>
<dbReference type="InterPro" id="IPR041805">
    <property type="entry name" value="ASMase/PPN1_MPP"/>
</dbReference>
<dbReference type="Gene3D" id="3.60.21.10">
    <property type="match status" value="1"/>
</dbReference>